<proteinExistence type="predicted"/>
<protein>
    <recommendedName>
        <fullName evidence="3">Transposase IS200-like domain-containing protein</fullName>
    </recommendedName>
</protein>
<dbReference type="GO" id="GO:0003677">
    <property type="term" value="F:DNA binding"/>
    <property type="evidence" value="ECO:0007669"/>
    <property type="project" value="InterPro"/>
</dbReference>
<keyword evidence="2" id="KW-1185">Reference proteome</keyword>
<dbReference type="SUPFAM" id="SSF143422">
    <property type="entry name" value="Transposase IS200-like"/>
    <property type="match status" value="1"/>
</dbReference>
<gene>
    <name evidence="1" type="ORF">Pla52o_29950</name>
</gene>
<dbReference type="EMBL" id="SJPT01000004">
    <property type="protein sequence ID" value="TWU23459.1"/>
    <property type="molecule type" value="Genomic_DNA"/>
</dbReference>
<dbReference type="GO" id="GO:0006313">
    <property type="term" value="P:DNA transposition"/>
    <property type="evidence" value="ECO:0007669"/>
    <property type="project" value="InterPro"/>
</dbReference>
<sequence length="162" mass="19026">MNDDGPLGYFITFTVYGTFLQGDVRWWRSRGKGTQAPQPRLERWHRDRLKHAVVLIDENKRSAVKAEIERFCNVRDWKLWKANPRTTHVHIVVTALGYNGAKVRDQIKANCTRVIREGWPIFIDRPVWTVGGDWQCVNTEDELERVIFYAGEAQDRKERDVD</sequence>
<dbReference type="InterPro" id="IPR036515">
    <property type="entry name" value="Transposase_17_sf"/>
</dbReference>
<dbReference type="Proteomes" id="UP000316304">
    <property type="component" value="Unassembled WGS sequence"/>
</dbReference>
<reference evidence="1 2" key="1">
    <citation type="submission" date="2019-02" db="EMBL/GenBank/DDBJ databases">
        <title>Deep-cultivation of Planctomycetes and their phenomic and genomic characterization uncovers novel biology.</title>
        <authorList>
            <person name="Wiegand S."/>
            <person name="Jogler M."/>
            <person name="Boedeker C."/>
            <person name="Pinto D."/>
            <person name="Vollmers J."/>
            <person name="Rivas-Marin E."/>
            <person name="Kohn T."/>
            <person name="Peeters S.H."/>
            <person name="Heuer A."/>
            <person name="Rast P."/>
            <person name="Oberbeckmann S."/>
            <person name="Bunk B."/>
            <person name="Jeske O."/>
            <person name="Meyerdierks A."/>
            <person name="Storesund J.E."/>
            <person name="Kallscheuer N."/>
            <person name="Luecker S."/>
            <person name="Lage O.M."/>
            <person name="Pohl T."/>
            <person name="Merkel B.J."/>
            <person name="Hornburger P."/>
            <person name="Mueller R.-W."/>
            <person name="Bruemmer F."/>
            <person name="Labrenz M."/>
            <person name="Spormann A.M."/>
            <person name="Op Den Camp H."/>
            <person name="Overmann J."/>
            <person name="Amann R."/>
            <person name="Jetten M.S.M."/>
            <person name="Mascher T."/>
            <person name="Medema M.H."/>
            <person name="Devos D.P."/>
            <person name="Kaster A.-K."/>
            <person name="Ovreas L."/>
            <person name="Rohde M."/>
            <person name="Galperin M.Y."/>
            <person name="Jogler C."/>
        </authorList>
    </citation>
    <scope>NUCLEOTIDE SEQUENCE [LARGE SCALE GENOMIC DNA]</scope>
    <source>
        <strain evidence="1 2">Pla52o</strain>
    </source>
</reference>
<evidence type="ECO:0000313" key="1">
    <source>
        <dbReference type="EMBL" id="TWU23459.1"/>
    </source>
</evidence>
<organism evidence="1 2">
    <name type="scientific">Novipirellula galeiformis</name>
    <dbReference type="NCBI Taxonomy" id="2528004"/>
    <lineage>
        <taxon>Bacteria</taxon>
        <taxon>Pseudomonadati</taxon>
        <taxon>Planctomycetota</taxon>
        <taxon>Planctomycetia</taxon>
        <taxon>Pirellulales</taxon>
        <taxon>Pirellulaceae</taxon>
        <taxon>Novipirellula</taxon>
    </lineage>
</organism>
<evidence type="ECO:0008006" key="3">
    <source>
        <dbReference type="Google" id="ProtNLM"/>
    </source>
</evidence>
<dbReference type="GO" id="GO:0004803">
    <property type="term" value="F:transposase activity"/>
    <property type="evidence" value="ECO:0007669"/>
    <property type="project" value="InterPro"/>
</dbReference>
<dbReference type="AlphaFoldDB" id="A0A5C6CKV5"/>
<evidence type="ECO:0000313" key="2">
    <source>
        <dbReference type="Proteomes" id="UP000316304"/>
    </source>
</evidence>
<name>A0A5C6CKV5_9BACT</name>
<dbReference type="RefSeq" id="WP_146595163.1">
    <property type="nucleotide sequence ID" value="NZ_SJPT01000004.1"/>
</dbReference>
<accession>A0A5C6CKV5</accession>
<comment type="caution">
    <text evidence="1">The sequence shown here is derived from an EMBL/GenBank/DDBJ whole genome shotgun (WGS) entry which is preliminary data.</text>
</comment>
<dbReference type="OrthoDB" id="274221at2"/>